<dbReference type="Proteomes" id="UP000186309">
    <property type="component" value="Chromosome"/>
</dbReference>
<dbReference type="AlphaFoldDB" id="A0A1U7CY14"/>
<sequence>MDEVEEVRLCEVANEVEAALVVNLLQSDGIPARSDATPAGSVFGGLPFESGHGVYVAAPLARRARAILSDYPHFHNLKNVHEPVSD</sequence>
<proteinExistence type="predicted"/>
<gene>
    <name evidence="1" type="ORF">BSF38_05365</name>
</gene>
<dbReference type="STRING" id="1387353.BSF38_05365"/>
<dbReference type="OrthoDB" id="287470at2"/>
<evidence type="ECO:0000313" key="2">
    <source>
        <dbReference type="Proteomes" id="UP000186309"/>
    </source>
</evidence>
<dbReference type="KEGG" id="pbor:BSF38_05365"/>
<reference evidence="2" key="1">
    <citation type="submission" date="2016-12" db="EMBL/GenBank/DDBJ databases">
        <title>Comparative genomics of four Isosphaeraceae planctomycetes: a common pool of plasmids and glycoside hydrolase genes.</title>
        <authorList>
            <person name="Ivanova A."/>
        </authorList>
    </citation>
    <scope>NUCLEOTIDE SEQUENCE [LARGE SCALE GENOMIC DNA]</scope>
    <source>
        <strain evidence="2">PX4</strain>
    </source>
</reference>
<name>A0A1U7CY14_9BACT</name>
<protein>
    <recommendedName>
        <fullName evidence="3">DUF2007 domain-containing protein</fullName>
    </recommendedName>
</protein>
<evidence type="ECO:0008006" key="3">
    <source>
        <dbReference type="Google" id="ProtNLM"/>
    </source>
</evidence>
<accession>A0A1U7CY14</accession>
<dbReference type="RefSeq" id="WP_076350097.1">
    <property type="nucleotide sequence ID" value="NZ_CP019082.1"/>
</dbReference>
<dbReference type="EMBL" id="CP019082">
    <property type="protein sequence ID" value="APW63788.1"/>
    <property type="molecule type" value="Genomic_DNA"/>
</dbReference>
<keyword evidence="2" id="KW-1185">Reference proteome</keyword>
<evidence type="ECO:0000313" key="1">
    <source>
        <dbReference type="EMBL" id="APW63788.1"/>
    </source>
</evidence>
<organism evidence="1 2">
    <name type="scientific">Paludisphaera borealis</name>
    <dbReference type="NCBI Taxonomy" id="1387353"/>
    <lineage>
        <taxon>Bacteria</taxon>
        <taxon>Pseudomonadati</taxon>
        <taxon>Planctomycetota</taxon>
        <taxon>Planctomycetia</taxon>
        <taxon>Isosphaerales</taxon>
        <taxon>Isosphaeraceae</taxon>
        <taxon>Paludisphaera</taxon>
    </lineage>
</organism>